<organism evidence="2 3">
    <name type="scientific">Microbacterium azadirachtae</name>
    <dbReference type="NCBI Taxonomy" id="582680"/>
    <lineage>
        <taxon>Bacteria</taxon>
        <taxon>Bacillati</taxon>
        <taxon>Actinomycetota</taxon>
        <taxon>Actinomycetes</taxon>
        <taxon>Micrococcales</taxon>
        <taxon>Microbacteriaceae</taxon>
        <taxon>Microbacterium</taxon>
    </lineage>
</organism>
<keyword evidence="1" id="KW-1133">Transmembrane helix</keyword>
<evidence type="ECO:0008006" key="4">
    <source>
        <dbReference type="Google" id="ProtNLM"/>
    </source>
</evidence>
<protein>
    <recommendedName>
        <fullName evidence="4">DUF3995 domain-containing protein</fullName>
    </recommendedName>
</protein>
<accession>A0A1I6HFL2</accession>
<feature type="transmembrane region" description="Helical" evidence="1">
    <location>
        <begin position="151"/>
        <end position="171"/>
    </location>
</feature>
<dbReference type="Pfam" id="PF13160">
    <property type="entry name" value="DUF3995"/>
    <property type="match status" value="1"/>
</dbReference>
<evidence type="ECO:0000313" key="2">
    <source>
        <dbReference type="EMBL" id="SFR53130.1"/>
    </source>
</evidence>
<evidence type="ECO:0000256" key="1">
    <source>
        <dbReference type="SAM" id="Phobius"/>
    </source>
</evidence>
<keyword evidence="1" id="KW-0472">Membrane</keyword>
<dbReference type="Proteomes" id="UP000198877">
    <property type="component" value="Unassembled WGS sequence"/>
</dbReference>
<dbReference type="AlphaFoldDB" id="A0A1I6HFL2"/>
<reference evidence="3" key="1">
    <citation type="submission" date="2016-10" db="EMBL/GenBank/DDBJ databases">
        <authorList>
            <person name="Varghese N."/>
            <person name="Submissions S."/>
        </authorList>
    </citation>
    <scope>NUCLEOTIDE SEQUENCE [LARGE SCALE GENOMIC DNA]</scope>
    <source>
        <strain evidence="3">CL127</strain>
    </source>
</reference>
<gene>
    <name evidence="2" type="ORF">SAMN04488591_1783</name>
</gene>
<feature type="transmembrane region" description="Helical" evidence="1">
    <location>
        <begin position="77"/>
        <end position="98"/>
    </location>
</feature>
<keyword evidence="1" id="KW-0812">Transmembrane</keyword>
<dbReference type="InterPro" id="IPR025058">
    <property type="entry name" value="DUF3995"/>
</dbReference>
<feature type="transmembrane region" description="Helical" evidence="1">
    <location>
        <begin position="39"/>
        <end position="57"/>
    </location>
</feature>
<dbReference type="RefSeq" id="WP_091737877.1">
    <property type="nucleotide sequence ID" value="NZ_FOYR01000002.1"/>
</dbReference>
<evidence type="ECO:0000313" key="3">
    <source>
        <dbReference type="Proteomes" id="UP000198877"/>
    </source>
</evidence>
<proteinExistence type="predicted"/>
<name>A0A1I6HFL2_9MICO</name>
<sequence>MAGGTAARTELPVTTAVGEAASIPGAISSPGAVSVAGRALGVTGLAAVGVLHLVWAAGSPWPARDADALADAVVGSASVPGAGPTAAVAALAIGGAAVTGGVGGDRPVATLIRAGAAAALIARGLVGGVVATRILRLPAPSARFRRLDRVVYRPVCLLLGAAVAMGMSGAARGTKMGPEAHRHGR</sequence>
<feature type="transmembrane region" description="Helical" evidence="1">
    <location>
        <begin position="110"/>
        <end position="131"/>
    </location>
</feature>
<dbReference type="EMBL" id="FOYR01000002">
    <property type="protein sequence ID" value="SFR53130.1"/>
    <property type="molecule type" value="Genomic_DNA"/>
</dbReference>